<feature type="domain" description="AB hydrolase-1" evidence="1">
    <location>
        <begin position="59"/>
        <end position="294"/>
    </location>
</feature>
<dbReference type="EMBL" id="JBHRYE010000051">
    <property type="protein sequence ID" value="MFC3673751.1"/>
    <property type="molecule type" value="Genomic_DNA"/>
</dbReference>
<dbReference type="InterPro" id="IPR000073">
    <property type="entry name" value="AB_hydrolase_1"/>
</dbReference>
<dbReference type="RefSeq" id="WP_191325715.1">
    <property type="nucleotide sequence ID" value="NZ_BMZP01000021.1"/>
</dbReference>
<comment type="caution">
    <text evidence="2">The sequence shown here is derived from an EMBL/GenBank/DDBJ whole genome shotgun (WGS) entry which is preliminary data.</text>
</comment>
<evidence type="ECO:0000313" key="3">
    <source>
        <dbReference type="Proteomes" id="UP001595683"/>
    </source>
</evidence>
<dbReference type="PANTHER" id="PTHR43798">
    <property type="entry name" value="MONOACYLGLYCEROL LIPASE"/>
    <property type="match status" value="1"/>
</dbReference>
<organism evidence="2 3">
    <name type="scientific">Novosphingobium pokkalii</name>
    <dbReference type="NCBI Taxonomy" id="1770194"/>
    <lineage>
        <taxon>Bacteria</taxon>
        <taxon>Pseudomonadati</taxon>
        <taxon>Pseudomonadota</taxon>
        <taxon>Alphaproteobacteria</taxon>
        <taxon>Sphingomonadales</taxon>
        <taxon>Sphingomonadaceae</taxon>
        <taxon>Novosphingobium</taxon>
    </lineage>
</organism>
<gene>
    <name evidence="2" type="ORF">ACFOOT_20210</name>
</gene>
<sequence>MNFVESSDRYPLAAFAGEKPPAPEWYRRVMADLPEVGTVEVDKTAIEFLTWGDIGKPGLLLIHGNFAHAHWWGPLSPLLGRDYRVCAMSLAGMGGSGWRTTYSVEVQVQEAFAAAQAAQLFAAAERPTVIAHSFGAEPAIFLAARIGERFSRALLLDCGVAPTTEQETLTTRGRSYPTIADALARFRLAPPQHHRNLFILDDIARKGLVQTDDGAWRWRFDPHFWSNLEAYDGWSTLAAPKCPLAFIYGEDSTLVTPELVVLQQQQAPKGTPFIPIVGAGHHLMIDQPFAVYAAIRGVIEEARRTQV</sequence>
<dbReference type="Pfam" id="PF12697">
    <property type="entry name" value="Abhydrolase_6"/>
    <property type="match status" value="1"/>
</dbReference>
<dbReference type="GO" id="GO:0016787">
    <property type="term" value="F:hydrolase activity"/>
    <property type="evidence" value="ECO:0007669"/>
    <property type="project" value="UniProtKB-KW"/>
</dbReference>
<dbReference type="Gene3D" id="3.40.50.1820">
    <property type="entry name" value="alpha/beta hydrolase"/>
    <property type="match status" value="1"/>
</dbReference>
<evidence type="ECO:0000313" key="2">
    <source>
        <dbReference type="EMBL" id="MFC3673751.1"/>
    </source>
</evidence>
<dbReference type="Proteomes" id="UP001595683">
    <property type="component" value="Unassembled WGS sequence"/>
</dbReference>
<dbReference type="InterPro" id="IPR029058">
    <property type="entry name" value="AB_hydrolase_fold"/>
</dbReference>
<protein>
    <submittedName>
        <fullName evidence="2">Alpha/beta fold hydrolase</fullName>
    </submittedName>
</protein>
<keyword evidence="2" id="KW-0378">Hydrolase</keyword>
<keyword evidence="3" id="KW-1185">Reference proteome</keyword>
<accession>A0ABV7V8K2</accession>
<dbReference type="SUPFAM" id="SSF53474">
    <property type="entry name" value="alpha/beta-Hydrolases"/>
    <property type="match status" value="1"/>
</dbReference>
<dbReference type="InterPro" id="IPR050266">
    <property type="entry name" value="AB_hydrolase_sf"/>
</dbReference>
<evidence type="ECO:0000259" key="1">
    <source>
        <dbReference type="Pfam" id="PF12697"/>
    </source>
</evidence>
<reference evidence="3" key="1">
    <citation type="journal article" date="2019" name="Int. J. Syst. Evol. Microbiol.">
        <title>The Global Catalogue of Microorganisms (GCM) 10K type strain sequencing project: providing services to taxonomists for standard genome sequencing and annotation.</title>
        <authorList>
            <consortium name="The Broad Institute Genomics Platform"/>
            <consortium name="The Broad Institute Genome Sequencing Center for Infectious Disease"/>
            <person name="Wu L."/>
            <person name="Ma J."/>
        </authorList>
    </citation>
    <scope>NUCLEOTIDE SEQUENCE [LARGE SCALE GENOMIC DNA]</scope>
    <source>
        <strain evidence="3">KCTC 42224</strain>
    </source>
</reference>
<name>A0ABV7V8K2_9SPHN</name>
<proteinExistence type="predicted"/>